<protein>
    <submittedName>
        <fullName evidence="1">Uncharacterized protein</fullName>
    </submittedName>
</protein>
<dbReference type="Proteomes" id="UP001454036">
    <property type="component" value="Unassembled WGS sequence"/>
</dbReference>
<dbReference type="AlphaFoldDB" id="A0AAV3Q4F9"/>
<organism evidence="1 2">
    <name type="scientific">Lithospermum erythrorhizon</name>
    <name type="common">Purple gromwell</name>
    <name type="synonym">Lithospermum officinale var. erythrorhizon</name>
    <dbReference type="NCBI Taxonomy" id="34254"/>
    <lineage>
        <taxon>Eukaryota</taxon>
        <taxon>Viridiplantae</taxon>
        <taxon>Streptophyta</taxon>
        <taxon>Embryophyta</taxon>
        <taxon>Tracheophyta</taxon>
        <taxon>Spermatophyta</taxon>
        <taxon>Magnoliopsida</taxon>
        <taxon>eudicotyledons</taxon>
        <taxon>Gunneridae</taxon>
        <taxon>Pentapetalae</taxon>
        <taxon>asterids</taxon>
        <taxon>lamiids</taxon>
        <taxon>Boraginales</taxon>
        <taxon>Boraginaceae</taxon>
        <taxon>Boraginoideae</taxon>
        <taxon>Lithospermeae</taxon>
        <taxon>Lithospermum</taxon>
    </lineage>
</organism>
<sequence length="75" mass="8255">MYDDELYKKSWDGALLSCVSQEDMPKIIAEVHQGWVGSVQHQPITSMTPILNPVPFAMWGVDLVGKLPKAKGITG</sequence>
<reference evidence="1 2" key="1">
    <citation type="submission" date="2024-01" db="EMBL/GenBank/DDBJ databases">
        <title>The complete chloroplast genome sequence of Lithospermum erythrorhizon: insights into the phylogenetic relationship among Boraginaceae species and the maternal lineages of purple gromwells.</title>
        <authorList>
            <person name="Okada T."/>
            <person name="Watanabe K."/>
        </authorList>
    </citation>
    <scope>NUCLEOTIDE SEQUENCE [LARGE SCALE GENOMIC DNA]</scope>
</reference>
<keyword evidence="2" id="KW-1185">Reference proteome</keyword>
<gene>
    <name evidence="1" type="ORF">LIER_38640</name>
</gene>
<evidence type="ECO:0000313" key="2">
    <source>
        <dbReference type="Proteomes" id="UP001454036"/>
    </source>
</evidence>
<accession>A0AAV3Q4F9</accession>
<comment type="caution">
    <text evidence="1">The sequence shown here is derived from an EMBL/GenBank/DDBJ whole genome shotgun (WGS) entry which is preliminary data.</text>
</comment>
<name>A0AAV3Q4F9_LITER</name>
<evidence type="ECO:0000313" key="1">
    <source>
        <dbReference type="EMBL" id="GAA0158408.1"/>
    </source>
</evidence>
<dbReference type="EMBL" id="BAABME010019810">
    <property type="protein sequence ID" value="GAA0158408.1"/>
    <property type="molecule type" value="Genomic_DNA"/>
</dbReference>
<proteinExistence type="predicted"/>